<dbReference type="InterPro" id="IPR036056">
    <property type="entry name" value="Fibrinogen-like_C"/>
</dbReference>
<accession>A0AAD5FPQ5</accession>
<dbReference type="Proteomes" id="UP001205998">
    <property type="component" value="Unassembled WGS sequence"/>
</dbReference>
<feature type="signal peptide" evidence="1">
    <location>
        <begin position="1"/>
        <end position="15"/>
    </location>
</feature>
<dbReference type="PANTHER" id="PTHR19143">
    <property type="entry name" value="FIBRINOGEN/TENASCIN/ANGIOPOEITIN"/>
    <property type="match status" value="1"/>
</dbReference>
<organism evidence="3 4">
    <name type="scientific">Silurus asotus</name>
    <name type="common">Amur catfish</name>
    <name type="synonym">Parasilurus asotus</name>
    <dbReference type="NCBI Taxonomy" id="30991"/>
    <lineage>
        <taxon>Eukaryota</taxon>
        <taxon>Metazoa</taxon>
        <taxon>Chordata</taxon>
        <taxon>Craniata</taxon>
        <taxon>Vertebrata</taxon>
        <taxon>Euteleostomi</taxon>
        <taxon>Actinopterygii</taxon>
        <taxon>Neopterygii</taxon>
        <taxon>Teleostei</taxon>
        <taxon>Ostariophysi</taxon>
        <taxon>Siluriformes</taxon>
        <taxon>Siluridae</taxon>
        <taxon>Silurus</taxon>
    </lineage>
</organism>
<dbReference type="Gene3D" id="3.90.215.10">
    <property type="entry name" value="Gamma Fibrinogen, chain A, domain 1"/>
    <property type="match status" value="3"/>
</dbReference>
<feature type="chain" id="PRO_5042167012" evidence="1">
    <location>
        <begin position="16"/>
        <end position="481"/>
    </location>
</feature>
<dbReference type="EMBL" id="MU551601">
    <property type="protein sequence ID" value="KAI5623624.1"/>
    <property type="molecule type" value="Genomic_DNA"/>
</dbReference>
<keyword evidence="1" id="KW-0732">Signal</keyword>
<dbReference type="PROSITE" id="PS51406">
    <property type="entry name" value="FIBRINOGEN_C_2"/>
    <property type="match status" value="3"/>
</dbReference>
<proteinExistence type="predicted"/>
<sequence>MLLLLLVAVTSLVHSAPVINVSLPLDCEDVYTQIKSSDENATIPDGVYTIYPAGPGNPVQVFCDMGCKEDDNHHDGRWTVIQRRIDGNVSFYQPWKDYKDGFGDASGEYWLGLENIFLMTNTEKYQLRVDMEDFERGSAYALYTTFFIGSESNSYTLNIGGYISGGAAPLTTVSLPLDCEDVYILMKSSDENATIPDGVYTIYPAGPGNPVQVFCDMGCEEDDNHHDGRWTLLLLVALPLLVHSAPNRTDSLPADCEDIYNNGSIHNGVYTIYPAGSAGQPVQVYCDMGCKEDESHGDERWTVIQRRFDGSVNFFQPWEEYKNGFGNANGEYWLGLENIYLLTNMEQYQLKVDMEDFNRGSAYAQYRSFYIEPEASSYALHISEFIDGGAGDPLSSINGKIFSTYDKTPYGSCADSFYGGFWYTCWWSNGVANPNGLYKVESVASAYLDNGVLWTSWQNYYSMKSISMKIRRVNIDDISET</sequence>
<comment type="caution">
    <text evidence="3">The sequence shown here is derived from an EMBL/GenBank/DDBJ whole genome shotgun (WGS) entry which is preliminary data.</text>
</comment>
<evidence type="ECO:0000259" key="2">
    <source>
        <dbReference type="PROSITE" id="PS51406"/>
    </source>
</evidence>
<evidence type="ECO:0000256" key="1">
    <source>
        <dbReference type="SAM" id="SignalP"/>
    </source>
</evidence>
<dbReference type="InterPro" id="IPR050373">
    <property type="entry name" value="Fibrinogen_C-term_domain"/>
</dbReference>
<dbReference type="SUPFAM" id="SSF56496">
    <property type="entry name" value="Fibrinogen C-terminal domain-like"/>
    <property type="match status" value="3"/>
</dbReference>
<name>A0AAD5FPQ5_SILAS</name>
<dbReference type="GO" id="GO:0048251">
    <property type="term" value="P:elastic fiber assembly"/>
    <property type="evidence" value="ECO:0007669"/>
    <property type="project" value="TreeGrafter"/>
</dbReference>
<dbReference type="Pfam" id="PF00147">
    <property type="entry name" value="Fibrinogen_C"/>
    <property type="match status" value="2"/>
</dbReference>
<keyword evidence="4" id="KW-1185">Reference proteome</keyword>
<evidence type="ECO:0000313" key="4">
    <source>
        <dbReference type="Proteomes" id="UP001205998"/>
    </source>
</evidence>
<dbReference type="CDD" id="cd00087">
    <property type="entry name" value="FReD"/>
    <property type="match status" value="1"/>
</dbReference>
<protein>
    <submittedName>
        <fullName evidence="3">Microfibril-associated glycoprotein 4-like</fullName>
    </submittedName>
</protein>
<reference evidence="3" key="1">
    <citation type="submission" date="2018-07" db="EMBL/GenBank/DDBJ databases">
        <title>Comparative genomics of catfishes provides insights into carnivory and benthic adaptation.</title>
        <authorList>
            <person name="Zhang Y."/>
            <person name="Wang D."/>
            <person name="Peng Z."/>
            <person name="Zheng S."/>
            <person name="Shao F."/>
            <person name="Tao W."/>
        </authorList>
    </citation>
    <scope>NUCLEOTIDE SEQUENCE</scope>
    <source>
        <strain evidence="3">Chongqing</strain>
    </source>
</reference>
<feature type="domain" description="Fibrinogen C-terminal" evidence="2">
    <location>
        <begin position="170"/>
        <end position="232"/>
    </location>
</feature>
<dbReference type="SMART" id="SM00186">
    <property type="entry name" value="FBG"/>
    <property type="match status" value="2"/>
</dbReference>
<feature type="domain" description="Fibrinogen C-terminal" evidence="2">
    <location>
        <begin position="247"/>
        <end position="474"/>
    </location>
</feature>
<dbReference type="InterPro" id="IPR014716">
    <property type="entry name" value="Fibrinogen_a/b/g_C_1"/>
</dbReference>
<feature type="domain" description="Fibrinogen C-terminal" evidence="2">
    <location>
        <begin position="18"/>
        <end position="167"/>
    </location>
</feature>
<dbReference type="AlphaFoldDB" id="A0AAD5FPQ5"/>
<evidence type="ECO:0000313" key="3">
    <source>
        <dbReference type="EMBL" id="KAI5623624.1"/>
    </source>
</evidence>
<gene>
    <name evidence="3" type="ORF">C0J50_16810</name>
</gene>
<dbReference type="GO" id="GO:0005615">
    <property type="term" value="C:extracellular space"/>
    <property type="evidence" value="ECO:0007669"/>
    <property type="project" value="TreeGrafter"/>
</dbReference>
<dbReference type="PANTHER" id="PTHR19143:SF225">
    <property type="entry name" value="MICROFIBRIL-ASSOCIATED GLYCOPROTEIN 4"/>
    <property type="match status" value="1"/>
</dbReference>
<dbReference type="InterPro" id="IPR002181">
    <property type="entry name" value="Fibrinogen_a/b/g_C_dom"/>
</dbReference>